<organism evidence="2 3">
    <name type="scientific">Talaromyces rugulosus</name>
    <name type="common">Penicillium rugulosum</name>
    <dbReference type="NCBI Taxonomy" id="121627"/>
    <lineage>
        <taxon>Eukaryota</taxon>
        <taxon>Fungi</taxon>
        <taxon>Dikarya</taxon>
        <taxon>Ascomycota</taxon>
        <taxon>Pezizomycotina</taxon>
        <taxon>Eurotiomycetes</taxon>
        <taxon>Eurotiomycetidae</taxon>
        <taxon>Eurotiales</taxon>
        <taxon>Trichocomaceae</taxon>
        <taxon>Talaromyces</taxon>
        <taxon>Talaromyces sect. Islandici</taxon>
    </lineage>
</organism>
<feature type="region of interest" description="Disordered" evidence="1">
    <location>
        <begin position="1"/>
        <end position="21"/>
    </location>
</feature>
<accession>A0A7H8QWY4</accession>
<gene>
    <name evidence="2" type="ORF">TRUGW13939_05135</name>
</gene>
<evidence type="ECO:0000313" key="3">
    <source>
        <dbReference type="Proteomes" id="UP000509510"/>
    </source>
</evidence>
<dbReference type="GeneID" id="55992633"/>
<dbReference type="OrthoDB" id="5229017at2759"/>
<reference evidence="3" key="1">
    <citation type="submission" date="2020-06" db="EMBL/GenBank/DDBJ databases">
        <title>A chromosome-scale genome assembly of Talaromyces rugulosus W13939.</title>
        <authorList>
            <person name="Wang B."/>
            <person name="Guo L."/>
            <person name="Ye K."/>
            <person name="Wang L."/>
        </authorList>
    </citation>
    <scope>NUCLEOTIDE SEQUENCE [LARGE SCALE GENOMIC DNA]</scope>
    <source>
        <strain evidence="3">W13939</strain>
    </source>
</reference>
<feature type="region of interest" description="Disordered" evidence="1">
    <location>
        <begin position="152"/>
        <end position="176"/>
    </location>
</feature>
<dbReference type="EMBL" id="CP055900">
    <property type="protein sequence ID" value="QKX58015.1"/>
    <property type="molecule type" value="Genomic_DNA"/>
</dbReference>
<dbReference type="Proteomes" id="UP000509510">
    <property type="component" value="Chromosome III"/>
</dbReference>
<protein>
    <submittedName>
        <fullName evidence="2">Uncharacterized protein</fullName>
    </submittedName>
</protein>
<keyword evidence="3" id="KW-1185">Reference proteome</keyword>
<proteinExistence type="predicted"/>
<dbReference type="RefSeq" id="XP_035344193.1">
    <property type="nucleotide sequence ID" value="XM_035488300.1"/>
</dbReference>
<feature type="compositionally biased region" description="Basic and acidic residues" evidence="1">
    <location>
        <begin position="1"/>
        <end position="16"/>
    </location>
</feature>
<evidence type="ECO:0000313" key="2">
    <source>
        <dbReference type="EMBL" id="QKX58015.1"/>
    </source>
</evidence>
<sequence>MADQPTDQREEQHYPDPEDDYPLLLAKRYNHEAKDGQESACDDSIASLVPSSPRSTFSLGRLARGVVDSLMPEPLRPQRVLKKRPAPLDLSPSRNFNASTVALNERSKYQVRPCSSVYDQHHPWPASTVCSEAAPLHEVDDESYFGPQERSWTGEANERTWASEPTGPLAPMSGSVKGKAAVADGTRHNPVLDTEARFWMPSKTPDEGQPAAEETVLSEEELEQQAVEREEQLVSQVAALRLPTFTRRKQPVVQPSTASSYGDSEPLLPSHGDHVPFDPVDPYHHSGQPKKKTLYGPEGYLGKKKDWKQSPLQKMVSKVGSVGTRVRNSIRRSLENNAKDQRTELVHGIVMKPNVPIHVARQTQAEIYSKLELFMCVAANEYLLVQLHYNRFVGTDSLRRFVEFWKAKNRPTVPEFQFDLKTQYDIVIHNVRTLEFPGKYGLDPVLLKSTLDAWGSVVNQLNVRNFCWPDSAILKLFHDVFPVLEMLGAPTEFMAVFLEMRRLVVEIVEESKKIKKVDKATFEPQSPVPTMPRRGYHSG</sequence>
<feature type="compositionally biased region" description="Polar residues" evidence="1">
    <location>
        <begin position="253"/>
        <end position="262"/>
    </location>
</feature>
<name>A0A7H8QWY4_TALRU</name>
<dbReference type="AlphaFoldDB" id="A0A7H8QWY4"/>
<feature type="compositionally biased region" description="Basic and acidic residues" evidence="1">
    <location>
        <begin position="271"/>
        <end position="284"/>
    </location>
</feature>
<feature type="region of interest" description="Disordered" evidence="1">
    <location>
        <begin position="249"/>
        <end position="299"/>
    </location>
</feature>
<evidence type="ECO:0000256" key="1">
    <source>
        <dbReference type="SAM" id="MobiDB-lite"/>
    </source>
</evidence>
<feature type="region of interest" description="Disordered" evidence="1">
    <location>
        <begin position="200"/>
        <end position="224"/>
    </location>
</feature>
<dbReference type="KEGG" id="trg:TRUGW13939_05135"/>